<keyword evidence="4" id="KW-0378">Hydrolase</keyword>
<evidence type="ECO:0000256" key="7">
    <source>
        <dbReference type="SAM" id="SignalP"/>
    </source>
</evidence>
<dbReference type="FunFam" id="3.40.50.1820:FF:000028">
    <property type="entry name" value="S9 family peptidase"/>
    <property type="match status" value="1"/>
</dbReference>
<evidence type="ECO:0000313" key="10">
    <source>
        <dbReference type="Proteomes" id="UP000800036"/>
    </source>
</evidence>
<sequence length="745" mass="82811">MRFFDLVLALLPSVASMTIRANKFTPEILLSAPRRSAGNPNSNGSKVLYSTSTYSFEEHAKASEIRMLDVKSGETSLITNAEGASEPQWLDDETVLLLSEAKEGTSVKIGPAKDFENSYDAGTIKGSVGNVKLVSVDDGVYGIAVTGKATPSGDLYNENEAKKPHSTGRVYDSLFVRHWDHYVTENRNAIFLATLKKDGSKFCLSELKNTLKGSQLESPIEPFGGTDHFDISRHGLVFTAKDPELDPATHTKTNIYTITAKNFWDGLSKDLPEIFKVPIHGFEGASTSPVWDEDGEAIAFLSMRTDGYEADKNQVFIIPDYASPGWVVHLWGTEDGKGSWDRSPSSITWGYNQKIYFTAEEAGRVSLWASSSNFNETTRTPHLIVKGGAISSTRLLKDGSLFLSSASLIENSLYSILPASAFLETSSVETYYSLPLDDGESEDDVANRITKYVSSNTRSGSTFGLSRKQIDEIWFEGAGNGSYVHAWVFKPSTFKKGHKYPLAYLIHGGPQGAWEDAWSTRWNPAVFAEQGYVVIAPNPTGSTGYGQDFTDAIRGQWGGLPYEDLVKGFEYIKENLSYVDTERSVALGASYGGYMMNWIQGHELGRQFKALVTHDGVFSMTAQMASEELYFPFHDLKGKLWENPEGWSQWDPSRFAGNWATPHLIIHSEKDYRLTMNEGLSAFNVLQVRGVPSQFLTFPDENHWVLKPENSLLWHEVVLDWINEYAGLEKYTEWRARTQGAASSE</sequence>
<evidence type="ECO:0000256" key="3">
    <source>
        <dbReference type="ARBA" id="ARBA00022729"/>
    </source>
</evidence>
<dbReference type="Proteomes" id="UP000800036">
    <property type="component" value="Unassembled WGS sequence"/>
</dbReference>
<dbReference type="Pfam" id="PF00326">
    <property type="entry name" value="Peptidase_S9"/>
    <property type="match status" value="1"/>
</dbReference>
<feature type="domain" description="Peptidase S9 prolyl oligopeptidase catalytic" evidence="8">
    <location>
        <begin position="518"/>
        <end position="727"/>
    </location>
</feature>
<organism evidence="9 10">
    <name type="scientific">Bimuria novae-zelandiae CBS 107.79</name>
    <dbReference type="NCBI Taxonomy" id="1447943"/>
    <lineage>
        <taxon>Eukaryota</taxon>
        <taxon>Fungi</taxon>
        <taxon>Dikarya</taxon>
        <taxon>Ascomycota</taxon>
        <taxon>Pezizomycotina</taxon>
        <taxon>Dothideomycetes</taxon>
        <taxon>Pleosporomycetidae</taxon>
        <taxon>Pleosporales</taxon>
        <taxon>Massarineae</taxon>
        <taxon>Didymosphaeriaceae</taxon>
        <taxon>Bimuria</taxon>
    </lineage>
</organism>
<keyword evidence="5" id="KW-0720">Serine protease</keyword>
<reference evidence="9" key="1">
    <citation type="journal article" date="2020" name="Stud. Mycol.">
        <title>101 Dothideomycetes genomes: a test case for predicting lifestyles and emergence of pathogens.</title>
        <authorList>
            <person name="Haridas S."/>
            <person name="Albert R."/>
            <person name="Binder M."/>
            <person name="Bloem J."/>
            <person name="Labutti K."/>
            <person name="Salamov A."/>
            <person name="Andreopoulos B."/>
            <person name="Baker S."/>
            <person name="Barry K."/>
            <person name="Bills G."/>
            <person name="Bluhm B."/>
            <person name="Cannon C."/>
            <person name="Castanera R."/>
            <person name="Culley D."/>
            <person name="Daum C."/>
            <person name="Ezra D."/>
            <person name="Gonzalez J."/>
            <person name="Henrissat B."/>
            <person name="Kuo A."/>
            <person name="Liang C."/>
            <person name="Lipzen A."/>
            <person name="Lutzoni F."/>
            <person name="Magnuson J."/>
            <person name="Mondo S."/>
            <person name="Nolan M."/>
            <person name="Ohm R."/>
            <person name="Pangilinan J."/>
            <person name="Park H.-J."/>
            <person name="Ramirez L."/>
            <person name="Alfaro M."/>
            <person name="Sun H."/>
            <person name="Tritt A."/>
            <person name="Yoshinaga Y."/>
            <person name="Zwiers L.-H."/>
            <person name="Turgeon B."/>
            <person name="Goodwin S."/>
            <person name="Spatafora J."/>
            <person name="Crous P."/>
            <person name="Grigoriev I."/>
        </authorList>
    </citation>
    <scope>NUCLEOTIDE SEQUENCE</scope>
    <source>
        <strain evidence="9">CBS 107.79</strain>
    </source>
</reference>
<dbReference type="PANTHER" id="PTHR42776">
    <property type="entry name" value="SERINE PEPTIDASE S9 FAMILY MEMBER"/>
    <property type="match status" value="1"/>
</dbReference>
<dbReference type="SUPFAM" id="SSF82171">
    <property type="entry name" value="DPP6 N-terminal domain-like"/>
    <property type="match status" value="1"/>
</dbReference>
<keyword evidence="3 7" id="KW-0732">Signal</keyword>
<name>A0A6A5VG31_9PLEO</name>
<evidence type="ECO:0000256" key="4">
    <source>
        <dbReference type="ARBA" id="ARBA00022801"/>
    </source>
</evidence>
<dbReference type="PANTHER" id="PTHR42776:SF13">
    <property type="entry name" value="DIPEPTIDYL-PEPTIDASE 5"/>
    <property type="match status" value="1"/>
</dbReference>
<dbReference type="AlphaFoldDB" id="A0A6A5VG31"/>
<protein>
    <recommendedName>
        <fullName evidence="6">Dipeptidyl-peptidase V</fullName>
    </recommendedName>
</protein>
<gene>
    <name evidence="9" type="ORF">BU23DRAFT_83215</name>
</gene>
<dbReference type="InterPro" id="IPR001375">
    <property type="entry name" value="Peptidase_S9_cat"/>
</dbReference>
<keyword evidence="10" id="KW-1185">Reference proteome</keyword>
<dbReference type="GO" id="GO:0004252">
    <property type="term" value="F:serine-type endopeptidase activity"/>
    <property type="evidence" value="ECO:0007669"/>
    <property type="project" value="TreeGrafter"/>
</dbReference>
<proteinExistence type="inferred from homology"/>
<feature type="signal peptide" evidence="7">
    <location>
        <begin position="1"/>
        <end position="16"/>
    </location>
</feature>
<accession>A0A6A5VG31</accession>
<evidence type="ECO:0000256" key="2">
    <source>
        <dbReference type="ARBA" id="ARBA00022670"/>
    </source>
</evidence>
<dbReference type="EMBL" id="ML976671">
    <property type="protein sequence ID" value="KAF1975359.1"/>
    <property type="molecule type" value="Genomic_DNA"/>
</dbReference>
<dbReference type="GO" id="GO:0006508">
    <property type="term" value="P:proteolysis"/>
    <property type="evidence" value="ECO:0007669"/>
    <property type="project" value="UniProtKB-KW"/>
</dbReference>
<comment type="similarity">
    <text evidence="1">Belongs to the peptidase S9C family.</text>
</comment>
<dbReference type="InterPro" id="IPR029058">
    <property type="entry name" value="AB_hydrolase_fold"/>
</dbReference>
<keyword evidence="2" id="KW-0645">Protease</keyword>
<evidence type="ECO:0000256" key="1">
    <source>
        <dbReference type="ARBA" id="ARBA00010040"/>
    </source>
</evidence>
<evidence type="ECO:0000259" key="8">
    <source>
        <dbReference type="Pfam" id="PF00326"/>
    </source>
</evidence>
<evidence type="ECO:0000313" key="9">
    <source>
        <dbReference type="EMBL" id="KAF1975359.1"/>
    </source>
</evidence>
<dbReference type="OrthoDB" id="416344at2759"/>
<feature type="chain" id="PRO_5025594873" description="Dipeptidyl-peptidase V" evidence="7">
    <location>
        <begin position="17"/>
        <end position="745"/>
    </location>
</feature>
<evidence type="ECO:0000256" key="6">
    <source>
        <dbReference type="ARBA" id="ARBA00032829"/>
    </source>
</evidence>
<evidence type="ECO:0000256" key="5">
    <source>
        <dbReference type="ARBA" id="ARBA00022825"/>
    </source>
</evidence>
<dbReference type="Gene3D" id="3.40.50.1820">
    <property type="entry name" value="alpha/beta hydrolase"/>
    <property type="match status" value="1"/>
</dbReference>
<dbReference type="SUPFAM" id="SSF53474">
    <property type="entry name" value="alpha/beta-Hydrolases"/>
    <property type="match status" value="1"/>
</dbReference>